<feature type="chain" id="PRO_5031366896" description="Lipoprotein" evidence="1">
    <location>
        <begin position="23"/>
        <end position="220"/>
    </location>
</feature>
<evidence type="ECO:0008006" key="4">
    <source>
        <dbReference type="Google" id="ProtNLM"/>
    </source>
</evidence>
<gene>
    <name evidence="2" type="ORF">FHW18_003448</name>
</gene>
<dbReference type="RefSeq" id="WP_179587899.1">
    <property type="nucleotide sequence ID" value="NZ_JACBYR010000001.1"/>
</dbReference>
<dbReference type="Proteomes" id="UP000542125">
    <property type="component" value="Unassembled WGS sequence"/>
</dbReference>
<organism evidence="2 3">
    <name type="scientific">Pigmentiphaga litoralis</name>
    <dbReference type="NCBI Taxonomy" id="516702"/>
    <lineage>
        <taxon>Bacteria</taxon>
        <taxon>Pseudomonadati</taxon>
        <taxon>Pseudomonadota</taxon>
        <taxon>Betaproteobacteria</taxon>
        <taxon>Burkholderiales</taxon>
        <taxon>Alcaligenaceae</taxon>
        <taxon>Pigmentiphaga</taxon>
    </lineage>
</organism>
<dbReference type="EMBL" id="JACBYR010000001">
    <property type="protein sequence ID" value="NYE84177.1"/>
    <property type="molecule type" value="Genomic_DNA"/>
</dbReference>
<evidence type="ECO:0000313" key="2">
    <source>
        <dbReference type="EMBL" id="NYE84177.1"/>
    </source>
</evidence>
<dbReference type="Pfam" id="PF05643">
    <property type="entry name" value="GNA1162-like"/>
    <property type="match status" value="1"/>
</dbReference>
<dbReference type="InterPro" id="IPR008517">
    <property type="entry name" value="GNA1162-like"/>
</dbReference>
<dbReference type="AlphaFoldDB" id="A0A7Y9IW51"/>
<comment type="caution">
    <text evidence="2">The sequence shown here is derived from an EMBL/GenBank/DDBJ whole genome shotgun (WGS) entry which is preliminary data.</text>
</comment>
<dbReference type="PROSITE" id="PS51257">
    <property type="entry name" value="PROKAR_LIPOPROTEIN"/>
    <property type="match status" value="1"/>
</dbReference>
<keyword evidence="1" id="KW-0732">Signal</keyword>
<sequence>MNVRFCKATLAVSLLSLSVGCAAPARYDYTAYRANRPASIVVLPPLNKSMEVAASYGVLSRATAPLAEAGYYVLPVALVDETLKQNGLAMPDDMHNAPPTKLREVFGADAALYMEVTKYGATYAILASDVTVTANAKMIDLRSGDVLWAGSASASTAEQQSQSGGGLVGLLIVAVINQIINTVADDRSTQMAAITNQRLLGAGQLNGPLYGPRSPKYQSD</sequence>
<dbReference type="Gene3D" id="3.40.50.10610">
    <property type="entry name" value="ABC-type transport auxiliary lipoprotein component"/>
    <property type="match status" value="1"/>
</dbReference>
<accession>A0A7Y9IW51</accession>
<reference evidence="2 3" key="1">
    <citation type="submission" date="2020-07" db="EMBL/GenBank/DDBJ databases">
        <title>Genomic Encyclopedia of Type Strains, Phase IV (KMG-V): Genome sequencing to study the core and pangenomes of soil and plant-associated prokaryotes.</title>
        <authorList>
            <person name="Whitman W."/>
        </authorList>
    </citation>
    <scope>NUCLEOTIDE SEQUENCE [LARGE SCALE GENOMIC DNA]</scope>
    <source>
        <strain evidence="2 3">SAS40</strain>
    </source>
</reference>
<evidence type="ECO:0000313" key="3">
    <source>
        <dbReference type="Proteomes" id="UP000542125"/>
    </source>
</evidence>
<feature type="signal peptide" evidence="1">
    <location>
        <begin position="1"/>
        <end position="22"/>
    </location>
</feature>
<name>A0A7Y9IW51_9BURK</name>
<keyword evidence="3" id="KW-1185">Reference proteome</keyword>
<protein>
    <recommendedName>
        <fullName evidence="4">Lipoprotein</fullName>
    </recommendedName>
</protein>
<proteinExistence type="predicted"/>
<evidence type="ECO:0000256" key="1">
    <source>
        <dbReference type="SAM" id="SignalP"/>
    </source>
</evidence>